<proteinExistence type="predicted"/>
<feature type="compositionally biased region" description="Polar residues" evidence="1">
    <location>
        <begin position="192"/>
        <end position="218"/>
    </location>
</feature>
<dbReference type="Proteomes" id="UP000762676">
    <property type="component" value="Unassembled WGS sequence"/>
</dbReference>
<feature type="compositionally biased region" description="Polar residues" evidence="1">
    <location>
        <begin position="246"/>
        <end position="255"/>
    </location>
</feature>
<reference evidence="2 3" key="1">
    <citation type="journal article" date="2021" name="Elife">
        <title>Chloroplast acquisition without the gene transfer in kleptoplastic sea slugs, Plakobranchus ocellatus.</title>
        <authorList>
            <person name="Maeda T."/>
            <person name="Takahashi S."/>
            <person name="Yoshida T."/>
            <person name="Shimamura S."/>
            <person name="Takaki Y."/>
            <person name="Nagai Y."/>
            <person name="Toyoda A."/>
            <person name="Suzuki Y."/>
            <person name="Arimoto A."/>
            <person name="Ishii H."/>
            <person name="Satoh N."/>
            <person name="Nishiyama T."/>
            <person name="Hasebe M."/>
            <person name="Maruyama T."/>
            <person name="Minagawa J."/>
            <person name="Obokata J."/>
            <person name="Shigenobu S."/>
        </authorList>
    </citation>
    <scope>NUCLEOTIDE SEQUENCE [LARGE SCALE GENOMIC DNA]</scope>
</reference>
<evidence type="ECO:0000313" key="3">
    <source>
        <dbReference type="Proteomes" id="UP000762676"/>
    </source>
</evidence>
<keyword evidence="3" id="KW-1185">Reference proteome</keyword>
<sequence>MPDPFRIIPTRFLGHGFAIAEALGCSVSPVAHELFSSVATGYILLHAIHRGLSAGGGPLLFTTFFDTLIFEGLASAIVPSFITFHVRAITAIWLKQRFLRSLDSLAPSRAPSPPLCLSTSDSEDNPKYSKRKRSSLDPSPKSSDEPLCAHLQTFFPNLFAAVALERKQTACLGSHSKSPSSPNKQPERESHSSASPTQDSGSELETNQPTFQDITGKSSPEPYPLVALCFNRLYQKCALEHSANPKFSASLTPRGSRSEPELGSASDQDLSNWASPEPYPLIASCFDNLRAISSLGNVRSPRATFSSENILSRRQSSDTRLRSSSSQQEQESESAIDLPPPASLRKGCLYTFVTQIYSARESSQRHKSESQLPLCPLAFCLREESISPDPSPPVHPGSPVEDFSPPCKLCPAFFSLDGSPPLSPPASSSQTPLLIPPNDHDTITSSRPPSASVSKAVCAEVKRPAAIQTWGPVVAGLVTLAYTWQHIDRMVDELMNQTIRTVY</sequence>
<dbReference type="AlphaFoldDB" id="A0AAV4JFW6"/>
<name>A0AAV4JFW6_9GAST</name>
<evidence type="ECO:0000256" key="1">
    <source>
        <dbReference type="SAM" id="MobiDB-lite"/>
    </source>
</evidence>
<gene>
    <name evidence="2" type="ORF">ElyMa_003334100</name>
</gene>
<protein>
    <submittedName>
        <fullName evidence="2">Uncharacterized protein</fullName>
    </submittedName>
</protein>
<organism evidence="2 3">
    <name type="scientific">Elysia marginata</name>
    <dbReference type="NCBI Taxonomy" id="1093978"/>
    <lineage>
        <taxon>Eukaryota</taxon>
        <taxon>Metazoa</taxon>
        <taxon>Spiralia</taxon>
        <taxon>Lophotrochozoa</taxon>
        <taxon>Mollusca</taxon>
        <taxon>Gastropoda</taxon>
        <taxon>Heterobranchia</taxon>
        <taxon>Euthyneura</taxon>
        <taxon>Panpulmonata</taxon>
        <taxon>Sacoglossa</taxon>
        <taxon>Placobranchoidea</taxon>
        <taxon>Plakobranchidae</taxon>
        <taxon>Elysia</taxon>
    </lineage>
</organism>
<feature type="region of interest" description="Disordered" evidence="1">
    <location>
        <begin position="107"/>
        <end position="144"/>
    </location>
</feature>
<feature type="region of interest" description="Disordered" evidence="1">
    <location>
        <begin position="304"/>
        <end position="340"/>
    </location>
</feature>
<feature type="region of interest" description="Disordered" evidence="1">
    <location>
        <begin position="172"/>
        <end position="218"/>
    </location>
</feature>
<feature type="region of interest" description="Disordered" evidence="1">
    <location>
        <begin position="246"/>
        <end position="271"/>
    </location>
</feature>
<feature type="compositionally biased region" description="Polar residues" evidence="1">
    <location>
        <begin position="175"/>
        <end position="184"/>
    </location>
</feature>
<dbReference type="EMBL" id="BMAT01006864">
    <property type="protein sequence ID" value="GFS21256.1"/>
    <property type="molecule type" value="Genomic_DNA"/>
</dbReference>
<comment type="caution">
    <text evidence="2">The sequence shown here is derived from an EMBL/GenBank/DDBJ whole genome shotgun (WGS) entry which is preliminary data.</text>
</comment>
<accession>A0AAV4JFW6</accession>
<evidence type="ECO:0000313" key="2">
    <source>
        <dbReference type="EMBL" id="GFS21256.1"/>
    </source>
</evidence>